<dbReference type="Gene3D" id="2.40.30.170">
    <property type="match status" value="1"/>
</dbReference>
<dbReference type="Gene3D" id="2.40.420.20">
    <property type="match status" value="1"/>
</dbReference>
<evidence type="ECO:0000313" key="6">
    <source>
        <dbReference type="EMBL" id="GLI91968.1"/>
    </source>
</evidence>
<gene>
    <name evidence="6" type="ORF">LMG27198_09600</name>
</gene>
<evidence type="ECO:0000313" key="7">
    <source>
        <dbReference type="Proteomes" id="UP001144323"/>
    </source>
</evidence>
<evidence type="ECO:0000256" key="3">
    <source>
        <dbReference type="SAM" id="SignalP"/>
    </source>
</evidence>
<dbReference type="InterPro" id="IPR058792">
    <property type="entry name" value="Beta-barrel_RND_2"/>
</dbReference>
<feature type="signal peptide" evidence="3">
    <location>
        <begin position="1"/>
        <end position="26"/>
    </location>
</feature>
<dbReference type="EMBL" id="BSEC01000001">
    <property type="protein sequence ID" value="GLI91968.1"/>
    <property type="molecule type" value="Genomic_DNA"/>
</dbReference>
<dbReference type="NCBIfam" id="TIGR01730">
    <property type="entry name" value="RND_mfp"/>
    <property type="match status" value="1"/>
</dbReference>
<reference evidence="6" key="1">
    <citation type="journal article" date="2023" name="Int. J. Syst. Evol. Microbiol.">
        <title>Methylocystis iwaonis sp. nov., a type II methane-oxidizing bacterium from surface soil of a rice paddy field in Japan, and emended description of the genus Methylocystis (ex Whittenbury et al. 1970) Bowman et al. 1993.</title>
        <authorList>
            <person name="Kaise H."/>
            <person name="Sawadogo J.B."/>
            <person name="Alam M.S."/>
            <person name="Ueno C."/>
            <person name="Dianou D."/>
            <person name="Shinjo R."/>
            <person name="Asakawa S."/>
        </authorList>
    </citation>
    <scope>NUCLEOTIDE SEQUENCE</scope>
    <source>
        <strain evidence="6">LMG27198</strain>
    </source>
</reference>
<dbReference type="PANTHER" id="PTHR30469">
    <property type="entry name" value="MULTIDRUG RESISTANCE PROTEIN MDTA"/>
    <property type="match status" value="1"/>
</dbReference>
<feature type="chain" id="PRO_5040981506" evidence="3">
    <location>
        <begin position="27"/>
        <end position="369"/>
    </location>
</feature>
<dbReference type="PANTHER" id="PTHR30469:SF18">
    <property type="entry name" value="RESISTANCE-NODULATION-CELL DIVISION (RND) EFFLUX MEMBRANE FUSION PROTEIN-RELATED"/>
    <property type="match status" value="1"/>
</dbReference>
<dbReference type="SUPFAM" id="SSF111369">
    <property type="entry name" value="HlyD-like secretion proteins"/>
    <property type="match status" value="1"/>
</dbReference>
<proteinExistence type="inferred from homology"/>
<keyword evidence="2" id="KW-0175">Coiled coil</keyword>
<dbReference type="InterPro" id="IPR058625">
    <property type="entry name" value="MdtA-like_BSH"/>
</dbReference>
<dbReference type="RefSeq" id="WP_432806764.1">
    <property type="nucleotide sequence ID" value="NZ_BSEC01000001.1"/>
</dbReference>
<feature type="domain" description="CusB-like beta-barrel" evidence="5">
    <location>
        <begin position="230"/>
        <end position="289"/>
    </location>
</feature>
<dbReference type="InterPro" id="IPR006143">
    <property type="entry name" value="RND_pump_MFP"/>
</dbReference>
<dbReference type="Proteomes" id="UP001144323">
    <property type="component" value="Unassembled WGS sequence"/>
</dbReference>
<dbReference type="Pfam" id="PF25917">
    <property type="entry name" value="BSH_RND"/>
    <property type="match status" value="1"/>
</dbReference>
<dbReference type="Gene3D" id="2.40.50.100">
    <property type="match status" value="1"/>
</dbReference>
<dbReference type="Pfam" id="PF25954">
    <property type="entry name" value="Beta-barrel_RND_2"/>
    <property type="match status" value="1"/>
</dbReference>
<sequence>MTHSPAQACSLRVLALAALAAALALSACGKHEEEKSDALSERPVLVTQPRVAAQSQSRDFAATIRPRVESDLGFRVTGKVVKRFVQTGQKVKAGDSLAALDENDFRLQREQAEAELAAAKMVVAQALGDEKRALALRKNGWTTDATLDRIRATAQEARGRQQRAERALELARNSLDYATLKADGDGVVTQTLVEPGQVVGAGQTAIRLAHSGDLEAAVSLPEDFVPYADKGAATLTLWSDRNKVYHARLRELSPSADVATRTFAARYSILDSDPKLALGMSATLSIAAAGHESVMSVPLSALYNQGGGPSVWKVGADGRLELAPVTLVRLNSDAALVTGPLTPSDQIVMLGVHKLEAGRKVRVLTRETL</sequence>
<evidence type="ECO:0000256" key="1">
    <source>
        <dbReference type="ARBA" id="ARBA00009477"/>
    </source>
</evidence>
<organism evidence="6 7">
    <name type="scientific">Methylocystis echinoides</name>
    <dbReference type="NCBI Taxonomy" id="29468"/>
    <lineage>
        <taxon>Bacteria</taxon>
        <taxon>Pseudomonadati</taxon>
        <taxon>Pseudomonadota</taxon>
        <taxon>Alphaproteobacteria</taxon>
        <taxon>Hyphomicrobiales</taxon>
        <taxon>Methylocystaceae</taxon>
        <taxon>Methylocystis</taxon>
    </lineage>
</organism>
<dbReference type="AlphaFoldDB" id="A0A9W6GS81"/>
<comment type="caution">
    <text evidence="6">The sequence shown here is derived from an EMBL/GenBank/DDBJ whole genome shotgun (WGS) entry which is preliminary data.</text>
</comment>
<feature type="domain" description="Multidrug resistance protein MdtA-like barrel-sandwich hybrid" evidence="4">
    <location>
        <begin position="71"/>
        <end position="205"/>
    </location>
</feature>
<evidence type="ECO:0000256" key="2">
    <source>
        <dbReference type="SAM" id="Coils"/>
    </source>
</evidence>
<protein>
    <submittedName>
        <fullName evidence="6">Multidrug transporter</fullName>
    </submittedName>
</protein>
<dbReference type="GO" id="GO:0015562">
    <property type="term" value="F:efflux transmembrane transporter activity"/>
    <property type="evidence" value="ECO:0007669"/>
    <property type="project" value="TreeGrafter"/>
</dbReference>
<accession>A0A9W6GS81</accession>
<keyword evidence="3" id="KW-0732">Signal</keyword>
<name>A0A9W6GS81_9HYPH</name>
<feature type="coiled-coil region" evidence="2">
    <location>
        <begin position="109"/>
        <end position="174"/>
    </location>
</feature>
<dbReference type="GO" id="GO:1990281">
    <property type="term" value="C:efflux pump complex"/>
    <property type="evidence" value="ECO:0007669"/>
    <property type="project" value="TreeGrafter"/>
</dbReference>
<keyword evidence="7" id="KW-1185">Reference proteome</keyword>
<evidence type="ECO:0000259" key="4">
    <source>
        <dbReference type="Pfam" id="PF25917"/>
    </source>
</evidence>
<dbReference type="Gene3D" id="1.10.287.470">
    <property type="entry name" value="Helix hairpin bin"/>
    <property type="match status" value="1"/>
</dbReference>
<comment type="similarity">
    <text evidence="1">Belongs to the membrane fusion protein (MFP) (TC 8.A.1) family.</text>
</comment>
<evidence type="ECO:0000259" key="5">
    <source>
        <dbReference type="Pfam" id="PF25954"/>
    </source>
</evidence>